<evidence type="ECO:0000256" key="7">
    <source>
        <dbReference type="SAM" id="MobiDB-lite"/>
    </source>
</evidence>
<dbReference type="EMBL" id="ML994612">
    <property type="protein sequence ID" value="KAF2193919.1"/>
    <property type="molecule type" value="Genomic_DNA"/>
</dbReference>
<keyword evidence="8" id="KW-0808">Transferase</keyword>
<evidence type="ECO:0000313" key="9">
    <source>
        <dbReference type="Proteomes" id="UP000800200"/>
    </source>
</evidence>
<dbReference type="GO" id="GO:0016020">
    <property type="term" value="C:membrane"/>
    <property type="evidence" value="ECO:0007669"/>
    <property type="project" value="UniProtKB-SubCell"/>
</dbReference>
<feature type="compositionally biased region" description="Low complexity" evidence="7">
    <location>
        <begin position="70"/>
        <end position="79"/>
    </location>
</feature>
<organism evidence="8 9">
    <name type="scientific">Zopfia rhizophila CBS 207.26</name>
    <dbReference type="NCBI Taxonomy" id="1314779"/>
    <lineage>
        <taxon>Eukaryota</taxon>
        <taxon>Fungi</taxon>
        <taxon>Dikarya</taxon>
        <taxon>Ascomycota</taxon>
        <taxon>Pezizomycotina</taxon>
        <taxon>Dothideomycetes</taxon>
        <taxon>Dothideomycetes incertae sedis</taxon>
        <taxon>Zopfiaceae</taxon>
        <taxon>Zopfia</taxon>
    </lineage>
</organism>
<feature type="compositionally biased region" description="Polar residues" evidence="7">
    <location>
        <begin position="110"/>
        <end position="120"/>
    </location>
</feature>
<comment type="similarity">
    <text evidence="2">Belongs to the glycosyltransferase 31 family. Beta3-Gal-T subfamily.</text>
</comment>
<evidence type="ECO:0000256" key="3">
    <source>
        <dbReference type="ARBA" id="ARBA00022692"/>
    </source>
</evidence>
<dbReference type="GO" id="GO:0016740">
    <property type="term" value="F:transferase activity"/>
    <property type="evidence" value="ECO:0007669"/>
    <property type="project" value="UniProtKB-KW"/>
</dbReference>
<dbReference type="Proteomes" id="UP000800200">
    <property type="component" value="Unassembled WGS sequence"/>
</dbReference>
<sequence length="532" mass="60290">MPTLTPSRVAVIVLSLSLFSFLWTFGLPRQLPTPSLPNINHEVPQKPQAETHQTPLASVEHDRSFTLDPTIDDSTPTPTAIATQTEIPEVTGGEESNGTNKPESGPVEGSTPTTIPSGNGTKEAAVPTPTANACRNAKGASDVMVTVKTSATEIYQKLPVHLLTLLECVPDFAIFSDHTGSIAGHPVYDALEQVTNGTRDAYEEFKEHGMMKQHDQSSLPDSITKELDKWKILPMVYKSYKMHPDKRFYLFVEADTSISWTNLLLWVARLDYRIPYYSGAPSFIGSVRFAQRGSGILLSHGALKQYAKAYEERYESDWERRVGKECCGDMVLATALSDAHVEFYSAFPLLQGETPSTLDWTQRHWCAPVVSWHHISPGEIDLLWSLRQNWIAEHGWDTPYLFRNAFKEFVSPLLEERRDDWDNLSQDTKINKPPDEITNSDENVEWYKLAEDVKNATQSEDSCRHVCERADDCLQWKFRKGECDLGKVIRLGRKALPKKDEEPWVSGWMLERIKKATEEWGQCEEPNWKFNQ</sequence>
<reference evidence="8" key="1">
    <citation type="journal article" date="2020" name="Stud. Mycol.">
        <title>101 Dothideomycetes genomes: a test case for predicting lifestyles and emergence of pathogens.</title>
        <authorList>
            <person name="Haridas S."/>
            <person name="Albert R."/>
            <person name="Binder M."/>
            <person name="Bloem J."/>
            <person name="Labutti K."/>
            <person name="Salamov A."/>
            <person name="Andreopoulos B."/>
            <person name="Baker S."/>
            <person name="Barry K."/>
            <person name="Bills G."/>
            <person name="Bluhm B."/>
            <person name="Cannon C."/>
            <person name="Castanera R."/>
            <person name="Culley D."/>
            <person name="Daum C."/>
            <person name="Ezra D."/>
            <person name="Gonzalez J."/>
            <person name="Henrissat B."/>
            <person name="Kuo A."/>
            <person name="Liang C."/>
            <person name="Lipzen A."/>
            <person name="Lutzoni F."/>
            <person name="Magnuson J."/>
            <person name="Mondo S."/>
            <person name="Nolan M."/>
            <person name="Ohm R."/>
            <person name="Pangilinan J."/>
            <person name="Park H.-J."/>
            <person name="Ramirez L."/>
            <person name="Alfaro M."/>
            <person name="Sun H."/>
            <person name="Tritt A."/>
            <person name="Yoshinaga Y."/>
            <person name="Zwiers L.-H."/>
            <person name="Turgeon B."/>
            <person name="Goodwin S."/>
            <person name="Spatafora J."/>
            <person name="Crous P."/>
            <person name="Grigoriev I."/>
        </authorList>
    </citation>
    <scope>NUCLEOTIDE SEQUENCE</scope>
    <source>
        <strain evidence="8">CBS 207.26</strain>
    </source>
</reference>
<evidence type="ECO:0000256" key="5">
    <source>
        <dbReference type="ARBA" id="ARBA00022989"/>
    </source>
</evidence>
<keyword evidence="9" id="KW-1185">Reference proteome</keyword>
<keyword evidence="6" id="KW-0472">Membrane</keyword>
<evidence type="ECO:0000256" key="2">
    <source>
        <dbReference type="ARBA" id="ARBA00006462"/>
    </source>
</evidence>
<dbReference type="InterPro" id="IPR026050">
    <property type="entry name" value="C1GALT1/C1GALT1_chp1"/>
</dbReference>
<keyword evidence="5" id="KW-1133">Transmembrane helix</keyword>
<dbReference type="Gene3D" id="3.90.550.50">
    <property type="match status" value="1"/>
</dbReference>
<feature type="region of interest" description="Disordered" evidence="7">
    <location>
        <begin position="70"/>
        <end position="136"/>
    </location>
</feature>
<keyword evidence="3" id="KW-0812">Transmembrane</keyword>
<dbReference type="PANTHER" id="PTHR23033:SF47">
    <property type="entry name" value="APPLE DOMAIN-CONTAINING PROTEIN-RELATED"/>
    <property type="match status" value="1"/>
</dbReference>
<gene>
    <name evidence="8" type="ORF">K469DRAFT_709398</name>
</gene>
<evidence type="ECO:0000313" key="8">
    <source>
        <dbReference type="EMBL" id="KAF2193919.1"/>
    </source>
</evidence>
<protein>
    <submittedName>
        <fullName evidence="8">Glycosyltransferase family 31 protein</fullName>
    </submittedName>
</protein>
<comment type="subcellular location">
    <subcellularLocation>
        <location evidence="1">Membrane</location>
        <topology evidence="1">Single-pass type II membrane protein</topology>
    </subcellularLocation>
</comment>
<dbReference type="OrthoDB" id="414175at2759"/>
<evidence type="ECO:0000256" key="1">
    <source>
        <dbReference type="ARBA" id="ARBA00004606"/>
    </source>
</evidence>
<accession>A0A6A6ET09</accession>
<dbReference type="PANTHER" id="PTHR23033">
    <property type="entry name" value="BETA1,3-GALACTOSYLTRANSFERASE"/>
    <property type="match status" value="1"/>
</dbReference>
<keyword evidence="4" id="KW-0735">Signal-anchor</keyword>
<dbReference type="AlphaFoldDB" id="A0A6A6ET09"/>
<evidence type="ECO:0000256" key="6">
    <source>
        <dbReference type="ARBA" id="ARBA00023136"/>
    </source>
</evidence>
<evidence type="ECO:0000256" key="4">
    <source>
        <dbReference type="ARBA" id="ARBA00022968"/>
    </source>
</evidence>
<name>A0A6A6ET09_9PEZI</name>
<proteinExistence type="inferred from homology"/>